<accession>A0A930U8R0</accession>
<organism evidence="1 2">
    <name type="scientific">Flavobacterium soyangense</name>
    <dbReference type="NCBI Taxonomy" id="2023265"/>
    <lineage>
        <taxon>Bacteria</taxon>
        <taxon>Pseudomonadati</taxon>
        <taxon>Bacteroidota</taxon>
        <taxon>Flavobacteriia</taxon>
        <taxon>Flavobacteriales</taxon>
        <taxon>Flavobacteriaceae</taxon>
        <taxon>Flavobacterium</taxon>
    </lineage>
</organism>
<proteinExistence type="predicted"/>
<name>A0A930U8R0_9FLAO</name>
<dbReference type="Proteomes" id="UP000646211">
    <property type="component" value="Unassembled WGS sequence"/>
</dbReference>
<evidence type="ECO:0000313" key="1">
    <source>
        <dbReference type="EMBL" id="MBF2708786.1"/>
    </source>
</evidence>
<gene>
    <name evidence="1" type="ORF">IR213_09310</name>
</gene>
<dbReference type="EMBL" id="JADHEC010000018">
    <property type="protein sequence ID" value="MBF2708786.1"/>
    <property type="molecule type" value="Genomic_DNA"/>
</dbReference>
<reference evidence="1" key="1">
    <citation type="submission" date="2020-11" db="EMBL/GenBank/DDBJ databases">
        <title>Genome of Flavobacterium soyangense.</title>
        <authorList>
            <person name="Liu Q."/>
            <person name="Xin Y.-H."/>
        </authorList>
    </citation>
    <scope>NUCLEOTIDE SEQUENCE</scope>
    <source>
        <strain evidence="1">CGMCC 1.13493</strain>
    </source>
</reference>
<evidence type="ECO:0000313" key="2">
    <source>
        <dbReference type="Proteomes" id="UP000646211"/>
    </source>
</evidence>
<dbReference type="AlphaFoldDB" id="A0A930U8R0"/>
<sequence length="171" mass="18322">MDDGKEIGSIVKHLSKTSDEVYAKVCEVLEVDESEKTVDVKPIDGTSEIFNVRLQAESEAGGLVLIPKVGSVVLVVFLNKNNAAVVNTSAITGCKLKIGNCELLMDADGFLLRKENETLKKLMGDLIQAIKAMSFLVSTTGTAAAQTGATNTLNNSAQFTAIETRINQFLK</sequence>
<protein>
    <submittedName>
        <fullName evidence="1">Uncharacterized protein</fullName>
    </submittedName>
</protein>
<keyword evidence="2" id="KW-1185">Reference proteome</keyword>
<dbReference type="RefSeq" id="WP_194312038.1">
    <property type="nucleotide sequence ID" value="NZ_JADHEC010000018.1"/>
</dbReference>
<comment type="caution">
    <text evidence="1">The sequence shown here is derived from an EMBL/GenBank/DDBJ whole genome shotgun (WGS) entry which is preliminary data.</text>
</comment>